<dbReference type="InterPro" id="IPR013760">
    <property type="entry name" value="Topo_IIA-like_dom_sf"/>
</dbReference>
<keyword evidence="2" id="KW-0799">Topoisomerase</keyword>
<dbReference type="Pfam" id="PF00521">
    <property type="entry name" value="DNA_topoisoIV"/>
    <property type="match status" value="1"/>
</dbReference>
<evidence type="ECO:0000256" key="3">
    <source>
        <dbReference type="ARBA" id="ARBA00023125"/>
    </source>
</evidence>
<dbReference type="PANTHER" id="PTHR43493">
    <property type="entry name" value="DNA GYRASE/TOPOISOMERASE SUBUNIT A"/>
    <property type="match status" value="1"/>
</dbReference>
<evidence type="ECO:0000256" key="4">
    <source>
        <dbReference type="ARBA" id="ARBA00023235"/>
    </source>
</evidence>
<feature type="non-terminal residue" evidence="6">
    <location>
        <position position="1"/>
    </location>
</feature>
<evidence type="ECO:0000256" key="2">
    <source>
        <dbReference type="ARBA" id="ARBA00023029"/>
    </source>
</evidence>
<proteinExistence type="inferred from homology"/>
<dbReference type="GO" id="GO:0005737">
    <property type="term" value="C:cytoplasm"/>
    <property type="evidence" value="ECO:0007669"/>
    <property type="project" value="TreeGrafter"/>
</dbReference>
<evidence type="ECO:0000256" key="1">
    <source>
        <dbReference type="ARBA" id="ARBA00008263"/>
    </source>
</evidence>
<keyword evidence="4" id="KW-0413">Isomerase</keyword>
<dbReference type="GO" id="GO:0003918">
    <property type="term" value="F:DNA topoisomerase type II (double strand cut, ATP-hydrolyzing) activity"/>
    <property type="evidence" value="ECO:0007669"/>
    <property type="project" value="InterPro"/>
</dbReference>
<protein>
    <recommendedName>
        <fullName evidence="5">Topo IIA-type catalytic domain-containing protein</fullName>
    </recommendedName>
</protein>
<dbReference type="PANTHER" id="PTHR43493:SF5">
    <property type="entry name" value="DNA GYRASE SUBUNIT A, CHLOROPLASTIC_MITOCHONDRIAL"/>
    <property type="match status" value="1"/>
</dbReference>
<dbReference type="SUPFAM" id="SSF56719">
    <property type="entry name" value="Type II DNA topoisomerase"/>
    <property type="match status" value="1"/>
</dbReference>
<dbReference type="EMBL" id="BARS01054340">
    <property type="protein sequence ID" value="GAG47893.1"/>
    <property type="molecule type" value="Genomic_DNA"/>
</dbReference>
<gene>
    <name evidence="6" type="ORF">S01H1_80464</name>
</gene>
<name>X0YH00_9ZZZZ</name>
<comment type="caution">
    <text evidence="6">The sequence shown here is derived from an EMBL/GenBank/DDBJ whole genome shotgun (WGS) entry which is preliminary data.</text>
</comment>
<evidence type="ECO:0000313" key="6">
    <source>
        <dbReference type="EMBL" id="GAG47893.1"/>
    </source>
</evidence>
<dbReference type="Gene3D" id="3.90.199.10">
    <property type="entry name" value="Topoisomerase II, domain 5"/>
    <property type="match status" value="1"/>
</dbReference>
<dbReference type="InterPro" id="IPR050220">
    <property type="entry name" value="Type_II_DNA_Topoisomerases"/>
</dbReference>
<dbReference type="GO" id="GO:0009330">
    <property type="term" value="C:DNA topoisomerase type II (double strand cut, ATP-hydrolyzing) complex"/>
    <property type="evidence" value="ECO:0007669"/>
    <property type="project" value="TreeGrafter"/>
</dbReference>
<accession>X0YH00</accession>
<organism evidence="6">
    <name type="scientific">marine sediment metagenome</name>
    <dbReference type="NCBI Taxonomy" id="412755"/>
    <lineage>
        <taxon>unclassified sequences</taxon>
        <taxon>metagenomes</taxon>
        <taxon>ecological metagenomes</taxon>
    </lineage>
</organism>
<dbReference type="GO" id="GO:0006265">
    <property type="term" value="P:DNA topological change"/>
    <property type="evidence" value="ECO:0007669"/>
    <property type="project" value="InterPro"/>
</dbReference>
<dbReference type="GO" id="GO:0003677">
    <property type="term" value="F:DNA binding"/>
    <property type="evidence" value="ECO:0007669"/>
    <property type="project" value="UniProtKB-KW"/>
</dbReference>
<keyword evidence="3" id="KW-0238">DNA-binding</keyword>
<dbReference type="AlphaFoldDB" id="X0YH00"/>
<evidence type="ECO:0000259" key="5">
    <source>
        <dbReference type="PROSITE" id="PS52040"/>
    </source>
</evidence>
<comment type="similarity">
    <text evidence="1">Belongs to the type II topoisomerase GyrA/ParC subunit family.</text>
</comment>
<reference evidence="6" key="1">
    <citation type="journal article" date="2014" name="Front. Microbiol.">
        <title>High frequency of phylogenetically diverse reductive dehalogenase-homologous genes in deep subseafloor sedimentary metagenomes.</title>
        <authorList>
            <person name="Kawai M."/>
            <person name="Futagami T."/>
            <person name="Toyoda A."/>
            <person name="Takaki Y."/>
            <person name="Nishi S."/>
            <person name="Hori S."/>
            <person name="Arai W."/>
            <person name="Tsubouchi T."/>
            <person name="Morono Y."/>
            <person name="Uchiyama I."/>
            <person name="Ito T."/>
            <person name="Fujiyama A."/>
            <person name="Inagaki F."/>
            <person name="Takami H."/>
        </authorList>
    </citation>
    <scope>NUCLEOTIDE SEQUENCE</scope>
    <source>
        <strain evidence="6">Expedition CK06-06</strain>
    </source>
</reference>
<feature type="non-terminal residue" evidence="6">
    <location>
        <position position="219"/>
    </location>
</feature>
<dbReference type="SMART" id="SM00434">
    <property type="entry name" value="TOP4c"/>
    <property type="match status" value="1"/>
</dbReference>
<sequence length="219" mass="23734">LKPSQRRILVAMNDLGLGPRSRFRKCAKIAGDTSGNYHPHGEAVVYPTLVRMAQPFSMRSPLIEGQGNFGSIDGDPPAAMRYTEARLAQMSTEMIEDIEKDTVDFQPNYDETREEPTVLPGKFPNLLCNGSSGIAVGMATSIPPHNLGEICDAAIAVVDNPDIDLKDLMRIVQGPDFPTGGLICGRQGIEDGYRTGRGAITLRARAHSEETRGGKLQIV</sequence>
<dbReference type="PROSITE" id="PS52040">
    <property type="entry name" value="TOPO_IIA"/>
    <property type="match status" value="1"/>
</dbReference>
<dbReference type="InterPro" id="IPR013758">
    <property type="entry name" value="Topo_IIA_A/C_ab"/>
</dbReference>
<dbReference type="InterPro" id="IPR002205">
    <property type="entry name" value="Topo_IIA_dom_A"/>
</dbReference>
<feature type="domain" description="Topo IIA-type catalytic" evidence="5">
    <location>
        <begin position="1"/>
        <end position="219"/>
    </location>
</feature>
<dbReference type="GO" id="GO:0005524">
    <property type="term" value="F:ATP binding"/>
    <property type="evidence" value="ECO:0007669"/>
    <property type="project" value="InterPro"/>
</dbReference>